<evidence type="ECO:0000313" key="1">
    <source>
        <dbReference type="EMBL" id="ADD96113.1"/>
    </source>
</evidence>
<organism evidence="1">
    <name type="scientific">uncultured organism MedDCM-OCT-S04-C6</name>
    <dbReference type="NCBI Taxonomy" id="743618"/>
    <lineage>
        <taxon>unclassified sequences</taxon>
        <taxon>environmental samples</taxon>
    </lineage>
</organism>
<name>D6PK62_9ZZZZ</name>
<reference evidence="1" key="1">
    <citation type="journal article" date="2010" name="ISME J.">
        <title>Metagenome of the Mediterranean deep chlorophyll maximum studied by direct and fosmid library 454 pyrosequencing.</title>
        <authorList>
            <person name="Ghai R."/>
            <person name="Martin-Cuadrado A.B."/>
            <person name="Molto A.G."/>
            <person name="Heredia I.G."/>
            <person name="Cabrera R."/>
            <person name="Martin J."/>
            <person name="Verdu M."/>
            <person name="Deschamps P."/>
            <person name="Moreira D."/>
            <person name="Lopez-Garcia P."/>
            <person name="Mira A."/>
            <person name="Rodriguez-Valera F."/>
        </authorList>
    </citation>
    <scope>NUCLEOTIDE SEQUENCE</scope>
</reference>
<proteinExistence type="predicted"/>
<sequence>MPDQIFEYPKELLQAFAMSEEHPVKKSIFWILDEAAQADVNLLTKSGASDSERHYCAGRLAAIQDLHAEFKGIFQAAGKDPE</sequence>
<protein>
    <submittedName>
        <fullName evidence="1">Uncharacterized protein</fullName>
    </submittedName>
</protein>
<dbReference type="AlphaFoldDB" id="D6PK62"/>
<accession>D6PK62</accession>
<dbReference type="EMBL" id="GU943119">
    <property type="protein sequence ID" value="ADD96113.1"/>
    <property type="molecule type" value="Genomic_DNA"/>
</dbReference>